<evidence type="ECO:0000256" key="1">
    <source>
        <dbReference type="ARBA" id="ARBA00022679"/>
    </source>
</evidence>
<accession>A0A1H1F9J4</accession>
<gene>
    <name evidence="4" type="ORF">SAMN04489742_3327</name>
</gene>
<protein>
    <submittedName>
        <fullName evidence="4">Polyphosphate:nucleotide phosphotransferase, PPK2 family</fullName>
    </submittedName>
</protein>
<dbReference type="Proteomes" id="UP000181917">
    <property type="component" value="Unassembled WGS sequence"/>
</dbReference>
<dbReference type="PANTHER" id="PTHR34383">
    <property type="entry name" value="POLYPHOSPHATE:AMP PHOSPHOTRANSFERASE-RELATED"/>
    <property type="match status" value="1"/>
</dbReference>
<dbReference type="Gene3D" id="3.40.50.300">
    <property type="entry name" value="P-loop containing nucleotide triphosphate hydrolases"/>
    <property type="match status" value="1"/>
</dbReference>
<evidence type="ECO:0000313" key="4">
    <source>
        <dbReference type="EMBL" id="SDQ97577.1"/>
    </source>
</evidence>
<organism evidence="4 5">
    <name type="scientific">Crystallibacter crystallopoietes</name>
    <dbReference type="NCBI Taxonomy" id="37928"/>
    <lineage>
        <taxon>Bacteria</taxon>
        <taxon>Bacillati</taxon>
        <taxon>Actinomycetota</taxon>
        <taxon>Actinomycetes</taxon>
        <taxon>Micrococcales</taxon>
        <taxon>Micrococcaceae</taxon>
        <taxon>Crystallibacter</taxon>
    </lineage>
</organism>
<dbReference type="NCBIfam" id="TIGR03709">
    <property type="entry name" value="PPK2_rel_1"/>
    <property type="match status" value="1"/>
</dbReference>
<sequence length="283" mass="32189">METTAFSHSPTVLLRVHKGFDLSQVHTGSTPGFTGDKDAGKELLDREDEQLTELQEKLFAQSRFGARDSVLLVLQAMDTGGKGGIVRHVIGAADPQGIHHKAFKAPTAEEQSKGFLWRIEKELPAPGIIGVFDRSHYEDVLVQRVRKLSPANEIEQRYSLIRDFEARVAAGGTRIIKVMLHISKDEQKDRLQERLDRPDKHWKYNPGDVDDRTFWDQYQQAYQIALERTSTDSAPWYVVPADKKWYARIAVQQLLIDVLEDINPQWPTADFDVAAEKKRLAES</sequence>
<dbReference type="Pfam" id="PF03976">
    <property type="entry name" value="PPK2"/>
    <property type="match status" value="1"/>
</dbReference>
<reference evidence="4 5" key="1">
    <citation type="submission" date="2016-10" db="EMBL/GenBank/DDBJ databases">
        <authorList>
            <person name="de Groot N.N."/>
        </authorList>
    </citation>
    <scope>NUCLEOTIDE SEQUENCE [LARGE SCALE GENOMIC DNA]</scope>
    <source>
        <strain evidence="4 5">DSM 20117</strain>
    </source>
</reference>
<proteinExistence type="predicted"/>
<dbReference type="RefSeq" id="WP_074701425.1">
    <property type="nucleotide sequence ID" value="NZ_CP018863.1"/>
</dbReference>
<evidence type="ECO:0000313" key="5">
    <source>
        <dbReference type="Proteomes" id="UP000181917"/>
    </source>
</evidence>
<dbReference type="SUPFAM" id="SSF52540">
    <property type="entry name" value="P-loop containing nucleoside triphosphate hydrolases"/>
    <property type="match status" value="1"/>
</dbReference>
<dbReference type="InterPro" id="IPR022488">
    <property type="entry name" value="PPK2-related"/>
</dbReference>
<dbReference type="AlphaFoldDB" id="A0A1H1F9J4"/>
<keyword evidence="5" id="KW-1185">Reference proteome</keyword>
<evidence type="ECO:0000259" key="3">
    <source>
        <dbReference type="Pfam" id="PF03976"/>
    </source>
</evidence>
<dbReference type="OrthoDB" id="9775224at2"/>
<dbReference type="InterPro" id="IPR016898">
    <property type="entry name" value="Polyphosphate_phosphotransfera"/>
</dbReference>
<dbReference type="PANTHER" id="PTHR34383:SF3">
    <property type="entry name" value="POLYPHOSPHATE:AMP PHOSPHOTRANSFERASE"/>
    <property type="match status" value="1"/>
</dbReference>
<dbReference type="InterPro" id="IPR022300">
    <property type="entry name" value="PPK2-rel_1"/>
</dbReference>
<dbReference type="GO" id="GO:0008976">
    <property type="term" value="F:polyphosphate kinase activity"/>
    <property type="evidence" value="ECO:0007669"/>
    <property type="project" value="InterPro"/>
</dbReference>
<dbReference type="STRING" id="37928.SAMN04489742_3327"/>
<keyword evidence="1 4" id="KW-0808">Transferase</keyword>
<dbReference type="KEGG" id="acry:AC20117_00850"/>
<dbReference type="GO" id="GO:0006797">
    <property type="term" value="P:polyphosphate metabolic process"/>
    <property type="evidence" value="ECO:0007669"/>
    <property type="project" value="InterPro"/>
</dbReference>
<dbReference type="EMBL" id="FNKH01000002">
    <property type="protein sequence ID" value="SDQ97577.1"/>
    <property type="molecule type" value="Genomic_DNA"/>
</dbReference>
<evidence type="ECO:0000256" key="2">
    <source>
        <dbReference type="ARBA" id="ARBA00022777"/>
    </source>
</evidence>
<dbReference type="PIRSF" id="PIRSF028756">
    <property type="entry name" value="PPK2_prd"/>
    <property type="match status" value="1"/>
</dbReference>
<feature type="domain" description="Polyphosphate kinase-2-related" evidence="3">
    <location>
        <begin position="36"/>
        <end position="263"/>
    </location>
</feature>
<dbReference type="InterPro" id="IPR027417">
    <property type="entry name" value="P-loop_NTPase"/>
</dbReference>
<keyword evidence="2" id="KW-0418">Kinase</keyword>
<name>A0A1H1F9J4_9MICC</name>